<dbReference type="CDD" id="cd17324">
    <property type="entry name" value="MFS_NepI_like"/>
    <property type="match status" value="1"/>
</dbReference>
<evidence type="ECO:0000256" key="7">
    <source>
        <dbReference type="SAM" id="Phobius"/>
    </source>
</evidence>
<keyword evidence="10" id="KW-1185">Reference proteome</keyword>
<feature type="region of interest" description="Disordered" evidence="6">
    <location>
        <begin position="1"/>
        <end position="22"/>
    </location>
</feature>
<organism evidence="9 10">
    <name type="scientific">Nocardioides nanhaiensis</name>
    <dbReference type="NCBI Taxonomy" id="1476871"/>
    <lineage>
        <taxon>Bacteria</taxon>
        <taxon>Bacillati</taxon>
        <taxon>Actinomycetota</taxon>
        <taxon>Actinomycetes</taxon>
        <taxon>Propionibacteriales</taxon>
        <taxon>Nocardioidaceae</taxon>
        <taxon>Nocardioides</taxon>
    </lineage>
</organism>
<dbReference type="InterPro" id="IPR011701">
    <property type="entry name" value="MFS"/>
</dbReference>
<dbReference type="Pfam" id="PF07690">
    <property type="entry name" value="MFS_1"/>
    <property type="match status" value="1"/>
</dbReference>
<reference evidence="10" key="1">
    <citation type="journal article" date="2019" name="Int. J. Syst. Evol. Microbiol.">
        <title>The Global Catalogue of Microorganisms (GCM) 10K type strain sequencing project: providing services to taxonomists for standard genome sequencing and annotation.</title>
        <authorList>
            <consortium name="The Broad Institute Genomics Platform"/>
            <consortium name="The Broad Institute Genome Sequencing Center for Infectious Disease"/>
            <person name="Wu L."/>
            <person name="Ma J."/>
        </authorList>
    </citation>
    <scope>NUCLEOTIDE SEQUENCE [LARGE SCALE GENOMIC DNA]</scope>
    <source>
        <strain evidence="10">JCM 18127</strain>
    </source>
</reference>
<accession>A0ABP8VXV4</accession>
<evidence type="ECO:0000256" key="2">
    <source>
        <dbReference type="ARBA" id="ARBA00022475"/>
    </source>
</evidence>
<feature type="transmembrane region" description="Helical" evidence="7">
    <location>
        <begin position="320"/>
        <end position="340"/>
    </location>
</feature>
<evidence type="ECO:0000313" key="9">
    <source>
        <dbReference type="EMBL" id="GAA4675777.1"/>
    </source>
</evidence>
<evidence type="ECO:0000259" key="8">
    <source>
        <dbReference type="PROSITE" id="PS50850"/>
    </source>
</evidence>
<dbReference type="PANTHER" id="PTHR43124:SF3">
    <property type="entry name" value="CHLORAMPHENICOL EFFLUX PUMP RV0191"/>
    <property type="match status" value="1"/>
</dbReference>
<evidence type="ECO:0000256" key="1">
    <source>
        <dbReference type="ARBA" id="ARBA00004651"/>
    </source>
</evidence>
<sequence length="430" mass="43346">MTLTAPGSPTAPPGGPTSNGAPASLSPRRVAVAILALAMGGFTIGTTEFVTMGLLPQVADGVGVSVPQAGHVISAYALGVVVGAPLLAVLGARWPRRALLVGLMLAYAVFNVLSAAATGFAMLGTARFLDGLPHGAYFGVASLVAADLAAPGRKGRAVASVMLGLSVANVVGVPAATWMGQMWGWRSAYGAAALLALLTALLVLACVPSRPGDPQATGLRELRAFRSAQVWLTLLAGAVGFGGMFAIYTYIAPIVTEVGGLGEGAVPVFLLVLGLGMVVGTWFAGELADWSVWRSLFIGAGGMLVVLIVFWFLAPGGWVLLPAAFLTTVMGSVLVVNLQLRLMDVAGEARTLGAAMNHASLNVANALGAWIGGLVIASGAGYRAPALAGAVLSIAGLVVLVIAFLTRGRAYQEVAAGAPAGASEASRAAR</sequence>
<keyword evidence="5 7" id="KW-0472">Membrane</keyword>
<dbReference type="SUPFAM" id="SSF103473">
    <property type="entry name" value="MFS general substrate transporter"/>
    <property type="match status" value="1"/>
</dbReference>
<dbReference type="EMBL" id="BAABIM010000001">
    <property type="protein sequence ID" value="GAA4675777.1"/>
    <property type="molecule type" value="Genomic_DNA"/>
</dbReference>
<feature type="transmembrane region" description="Helical" evidence="7">
    <location>
        <begin position="264"/>
        <end position="284"/>
    </location>
</feature>
<feature type="domain" description="Major facilitator superfamily (MFS) profile" evidence="8">
    <location>
        <begin position="33"/>
        <end position="407"/>
    </location>
</feature>
<evidence type="ECO:0000256" key="3">
    <source>
        <dbReference type="ARBA" id="ARBA00022692"/>
    </source>
</evidence>
<dbReference type="InterPro" id="IPR050189">
    <property type="entry name" value="MFS_Efflux_Transporters"/>
</dbReference>
<dbReference type="PROSITE" id="PS50850">
    <property type="entry name" value="MFS"/>
    <property type="match status" value="1"/>
</dbReference>
<comment type="subcellular location">
    <subcellularLocation>
        <location evidence="1">Cell membrane</location>
        <topology evidence="1">Multi-pass membrane protein</topology>
    </subcellularLocation>
</comment>
<dbReference type="InterPro" id="IPR020846">
    <property type="entry name" value="MFS_dom"/>
</dbReference>
<dbReference type="InterPro" id="IPR036259">
    <property type="entry name" value="MFS_trans_sf"/>
</dbReference>
<evidence type="ECO:0000313" key="10">
    <source>
        <dbReference type="Proteomes" id="UP001500621"/>
    </source>
</evidence>
<feature type="transmembrane region" description="Helical" evidence="7">
    <location>
        <begin position="73"/>
        <end position="92"/>
    </location>
</feature>
<feature type="transmembrane region" description="Helical" evidence="7">
    <location>
        <begin position="361"/>
        <end position="380"/>
    </location>
</feature>
<keyword evidence="3 7" id="KW-0812">Transmembrane</keyword>
<dbReference type="Proteomes" id="UP001500621">
    <property type="component" value="Unassembled WGS sequence"/>
</dbReference>
<keyword evidence="4 7" id="KW-1133">Transmembrane helix</keyword>
<gene>
    <name evidence="9" type="ORF">GCM10023226_11210</name>
</gene>
<feature type="transmembrane region" description="Helical" evidence="7">
    <location>
        <begin position="228"/>
        <end position="252"/>
    </location>
</feature>
<name>A0ABP8VXV4_9ACTN</name>
<feature type="transmembrane region" description="Helical" evidence="7">
    <location>
        <begin position="296"/>
        <end position="314"/>
    </location>
</feature>
<feature type="transmembrane region" description="Helical" evidence="7">
    <location>
        <begin position="386"/>
        <end position="405"/>
    </location>
</feature>
<evidence type="ECO:0000256" key="6">
    <source>
        <dbReference type="SAM" id="MobiDB-lite"/>
    </source>
</evidence>
<feature type="transmembrane region" description="Helical" evidence="7">
    <location>
        <begin position="188"/>
        <end position="207"/>
    </location>
</feature>
<evidence type="ECO:0000256" key="5">
    <source>
        <dbReference type="ARBA" id="ARBA00023136"/>
    </source>
</evidence>
<feature type="transmembrane region" description="Helical" evidence="7">
    <location>
        <begin position="30"/>
        <end position="53"/>
    </location>
</feature>
<feature type="transmembrane region" description="Helical" evidence="7">
    <location>
        <begin position="99"/>
        <end position="122"/>
    </location>
</feature>
<keyword evidence="2" id="KW-1003">Cell membrane</keyword>
<dbReference type="PANTHER" id="PTHR43124">
    <property type="entry name" value="PURINE EFFLUX PUMP PBUE"/>
    <property type="match status" value="1"/>
</dbReference>
<feature type="transmembrane region" description="Helical" evidence="7">
    <location>
        <begin position="134"/>
        <end position="150"/>
    </location>
</feature>
<dbReference type="RefSeq" id="WP_345263484.1">
    <property type="nucleotide sequence ID" value="NZ_BAABIM010000001.1"/>
</dbReference>
<protein>
    <submittedName>
        <fullName evidence="9">MFS transporter</fullName>
    </submittedName>
</protein>
<comment type="caution">
    <text evidence="9">The sequence shown here is derived from an EMBL/GenBank/DDBJ whole genome shotgun (WGS) entry which is preliminary data.</text>
</comment>
<feature type="transmembrane region" description="Helical" evidence="7">
    <location>
        <begin position="157"/>
        <end position="176"/>
    </location>
</feature>
<proteinExistence type="predicted"/>
<evidence type="ECO:0000256" key="4">
    <source>
        <dbReference type="ARBA" id="ARBA00022989"/>
    </source>
</evidence>
<dbReference type="Gene3D" id="1.20.1250.20">
    <property type="entry name" value="MFS general substrate transporter like domains"/>
    <property type="match status" value="1"/>
</dbReference>